<dbReference type="Proteomes" id="UP000268059">
    <property type="component" value="Chromosome"/>
</dbReference>
<dbReference type="SUPFAM" id="SSF56349">
    <property type="entry name" value="DNA breaking-rejoining enzymes"/>
    <property type="match status" value="1"/>
</dbReference>
<evidence type="ECO:0000256" key="4">
    <source>
        <dbReference type="PROSITE-ProRule" id="PRU01248"/>
    </source>
</evidence>
<dbReference type="Pfam" id="PF02899">
    <property type="entry name" value="Phage_int_SAM_1"/>
    <property type="match status" value="1"/>
</dbReference>
<dbReference type="InterPro" id="IPR044068">
    <property type="entry name" value="CB"/>
</dbReference>
<dbReference type="PANTHER" id="PTHR30349">
    <property type="entry name" value="PHAGE INTEGRASE-RELATED"/>
    <property type="match status" value="1"/>
</dbReference>
<evidence type="ECO:0000313" key="10">
    <source>
        <dbReference type="Proteomes" id="UP000268059"/>
    </source>
</evidence>
<keyword evidence="1" id="KW-0229">DNA integration</keyword>
<feature type="domain" description="Tyr recombinase" evidence="5">
    <location>
        <begin position="127"/>
        <end position="312"/>
    </location>
</feature>
<proteinExistence type="predicted"/>
<evidence type="ECO:0000259" key="5">
    <source>
        <dbReference type="PROSITE" id="PS51898"/>
    </source>
</evidence>
<name>A0A3G9JA15_9FIRM</name>
<dbReference type="KEGG" id="ebm:SG0102_07250"/>
<reference evidence="9 10" key="1">
    <citation type="submission" date="2018-11" db="EMBL/GenBank/DDBJ databases">
        <title>Novel Erysipelotrichaceae bacterium isolated from small intestine of a swine.</title>
        <authorList>
            <person name="Kim J.S."/>
            <person name="Choe H."/>
            <person name="Lee Y.R."/>
            <person name="Kim K.M."/>
            <person name="Park D.S."/>
        </authorList>
    </citation>
    <scope>NUCLEOTIDE SEQUENCE [LARGE SCALE GENOMIC DNA]</scope>
    <source>
        <strain evidence="9 10">SG0102</strain>
    </source>
</reference>
<keyword evidence="2 4" id="KW-0238">DNA-binding</keyword>
<organism evidence="9 10">
    <name type="scientific">Intestinibaculum porci</name>
    <dbReference type="NCBI Taxonomy" id="2487118"/>
    <lineage>
        <taxon>Bacteria</taxon>
        <taxon>Bacillati</taxon>
        <taxon>Bacillota</taxon>
        <taxon>Erysipelotrichia</taxon>
        <taxon>Erysipelotrichales</taxon>
        <taxon>Erysipelotrichaceae</taxon>
        <taxon>Intestinibaculum</taxon>
    </lineage>
</organism>
<keyword evidence="3" id="KW-0233">DNA recombination</keyword>
<dbReference type="InterPro" id="IPR013762">
    <property type="entry name" value="Integrase-like_cat_sf"/>
</dbReference>
<keyword evidence="10" id="KW-1185">Reference proteome</keyword>
<dbReference type="PROSITE" id="PS51898">
    <property type="entry name" value="TYR_RECOMBINASE"/>
    <property type="match status" value="1"/>
</dbReference>
<dbReference type="InterPro" id="IPR011010">
    <property type="entry name" value="DNA_brk_join_enz"/>
</dbReference>
<dbReference type="EMBL" id="AP019309">
    <property type="protein sequence ID" value="BBH26323.1"/>
    <property type="molecule type" value="Genomic_DNA"/>
</dbReference>
<dbReference type="InterPro" id="IPR010998">
    <property type="entry name" value="Integrase_recombinase_N"/>
</dbReference>
<dbReference type="OrthoDB" id="9801717at2"/>
<dbReference type="EMBL" id="AP019309">
    <property type="protein sequence ID" value="BBH27312.1"/>
    <property type="molecule type" value="Genomic_DNA"/>
</dbReference>
<evidence type="ECO:0000256" key="2">
    <source>
        <dbReference type="ARBA" id="ARBA00023125"/>
    </source>
</evidence>
<dbReference type="GO" id="GO:0003677">
    <property type="term" value="F:DNA binding"/>
    <property type="evidence" value="ECO:0007669"/>
    <property type="project" value="UniProtKB-UniRule"/>
</dbReference>
<gene>
    <name evidence="7" type="ORF">SG0102_07250</name>
    <name evidence="8" type="ORF">SG0102_12570</name>
    <name evidence="9" type="ORF">SG0102_22460</name>
</gene>
<dbReference type="GO" id="GO:0006310">
    <property type="term" value="P:DNA recombination"/>
    <property type="evidence" value="ECO:0007669"/>
    <property type="project" value="UniProtKB-KW"/>
</dbReference>
<dbReference type="KEGG" id="ebm:SG0102_12570"/>
<evidence type="ECO:0000256" key="3">
    <source>
        <dbReference type="ARBA" id="ARBA00023172"/>
    </source>
</evidence>
<feature type="domain" description="Core-binding (CB)" evidence="6">
    <location>
        <begin position="10"/>
        <end position="103"/>
    </location>
</feature>
<dbReference type="EMBL" id="AP019309">
    <property type="protein sequence ID" value="BBH25791.1"/>
    <property type="molecule type" value="Genomic_DNA"/>
</dbReference>
<dbReference type="Gene3D" id="1.10.443.10">
    <property type="entry name" value="Intergrase catalytic core"/>
    <property type="match status" value="1"/>
</dbReference>
<dbReference type="Gene3D" id="1.10.150.130">
    <property type="match status" value="1"/>
</dbReference>
<dbReference type="Pfam" id="PF00589">
    <property type="entry name" value="Phage_integrase"/>
    <property type="match status" value="1"/>
</dbReference>
<dbReference type="PROSITE" id="PS51900">
    <property type="entry name" value="CB"/>
    <property type="match status" value="1"/>
</dbReference>
<evidence type="ECO:0000313" key="9">
    <source>
        <dbReference type="EMBL" id="BBH27312.1"/>
    </source>
</evidence>
<evidence type="ECO:0000313" key="8">
    <source>
        <dbReference type="EMBL" id="BBH26323.1"/>
    </source>
</evidence>
<protein>
    <submittedName>
        <fullName evidence="9">Integrase</fullName>
    </submittedName>
</protein>
<accession>A0A3G9JA15</accession>
<sequence>MTMKKKTFKNDFPKLLSKFLMVYLPKQRGFSSNTVTNYSYAFKELFDYMKEKENINPSKITIEMLGYASIISFLDYLENEKGVSANTRNNRLAAIKSFMAYVSYEAPEYVNTCSTVSKIKMKKFESKPMNYLTVEATEFLFSTFDQNDPGDLRDLCIILLLYESGARVSELTAIRRSEIKLKAPHTLILHGKGNKSRIVPIDASVVRIIKRYTDLYGIDAEDFLFMNIHGEQLSRKGVAYIVNKCFQRAKQMNPSLFPERISPHSLRHSKATHLLENGVNLIYIRDLLGHASVTTTEIYSKTNPEIKRKHLEEAAQNLIEEEEFNEDEKDNLEEWLNKMIR</sequence>
<dbReference type="PANTHER" id="PTHR30349:SF81">
    <property type="entry name" value="TYROSINE RECOMBINASE XERC"/>
    <property type="match status" value="1"/>
</dbReference>
<evidence type="ECO:0000259" key="6">
    <source>
        <dbReference type="PROSITE" id="PS51900"/>
    </source>
</evidence>
<dbReference type="AlphaFoldDB" id="A0A3G9JA15"/>
<dbReference type="InterPro" id="IPR002104">
    <property type="entry name" value="Integrase_catalytic"/>
</dbReference>
<dbReference type="KEGG" id="ebm:SG0102_22460"/>
<dbReference type="GO" id="GO:0015074">
    <property type="term" value="P:DNA integration"/>
    <property type="evidence" value="ECO:0007669"/>
    <property type="project" value="UniProtKB-KW"/>
</dbReference>
<dbReference type="InParanoid" id="A0A3G9JA15"/>
<evidence type="ECO:0000256" key="1">
    <source>
        <dbReference type="ARBA" id="ARBA00022908"/>
    </source>
</evidence>
<dbReference type="InterPro" id="IPR004107">
    <property type="entry name" value="Integrase_SAM-like_N"/>
</dbReference>
<evidence type="ECO:0000313" key="7">
    <source>
        <dbReference type="EMBL" id="BBH25791.1"/>
    </source>
</evidence>
<dbReference type="InterPro" id="IPR050090">
    <property type="entry name" value="Tyrosine_recombinase_XerCD"/>
</dbReference>